<dbReference type="Pfam" id="PF12770">
    <property type="entry name" value="CHAT"/>
    <property type="match status" value="1"/>
</dbReference>
<dbReference type="EMBL" id="ML210250">
    <property type="protein sequence ID" value="TFK22088.1"/>
    <property type="molecule type" value="Genomic_DNA"/>
</dbReference>
<evidence type="ECO:0000313" key="2">
    <source>
        <dbReference type="EMBL" id="TFK22088.1"/>
    </source>
</evidence>
<dbReference type="InterPro" id="IPR024983">
    <property type="entry name" value="CHAT_dom"/>
</dbReference>
<dbReference type="AlphaFoldDB" id="A0A5C3L1K5"/>
<accession>A0A5C3L1K5</accession>
<evidence type="ECO:0000313" key="3">
    <source>
        <dbReference type="Proteomes" id="UP000307440"/>
    </source>
</evidence>
<organism evidence="2 3">
    <name type="scientific">Coprinopsis marcescibilis</name>
    <name type="common">Agaric fungus</name>
    <name type="synonym">Psathyrella marcescibilis</name>
    <dbReference type="NCBI Taxonomy" id="230819"/>
    <lineage>
        <taxon>Eukaryota</taxon>
        <taxon>Fungi</taxon>
        <taxon>Dikarya</taxon>
        <taxon>Basidiomycota</taxon>
        <taxon>Agaricomycotina</taxon>
        <taxon>Agaricomycetes</taxon>
        <taxon>Agaricomycetidae</taxon>
        <taxon>Agaricales</taxon>
        <taxon>Agaricineae</taxon>
        <taxon>Psathyrellaceae</taxon>
        <taxon>Coprinopsis</taxon>
    </lineage>
</organism>
<dbReference type="STRING" id="230819.A0A5C3L1K5"/>
<name>A0A5C3L1K5_COPMA</name>
<keyword evidence="3" id="KW-1185">Reference proteome</keyword>
<reference evidence="2 3" key="1">
    <citation type="journal article" date="2019" name="Nat. Ecol. Evol.">
        <title>Megaphylogeny resolves global patterns of mushroom evolution.</title>
        <authorList>
            <person name="Varga T."/>
            <person name="Krizsan K."/>
            <person name="Foldi C."/>
            <person name="Dima B."/>
            <person name="Sanchez-Garcia M."/>
            <person name="Sanchez-Ramirez S."/>
            <person name="Szollosi G.J."/>
            <person name="Szarkandi J.G."/>
            <person name="Papp V."/>
            <person name="Albert L."/>
            <person name="Andreopoulos W."/>
            <person name="Angelini C."/>
            <person name="Antonin V."/>
            <person name="Barry K.W."/>
            <person name="Bougher N.L."/>
            <person name="Buchanan P."/>
            <person name="Buyck B."/>
            <person name="Bense V."/>
            <person name="Catcheside P."/>
            <person name="Chovatia M."/>
            <person name="Cooper J."/>
            <person name="Damon W."/>
            <person name="Desjardin D."/>
            <person name="Finy P."/>
            <person name="Geml J."/>
            <person name="Haridas S."/>
            <person name="Hughes K."/>
            <person name="Justo A."/>
            <person name="Karasinski D."/>
            <person name="Kautmanova I."/>
            <person name="Kiss B."/>
            <person name="Kocsube S."/>
            <person name="Kotiranta H."/>
            <person name="LaButti K.M."/>
            <person name="Lechner B.E."/>
            <person name="Liimatainen K."/>
            <person name="Lipzen A."/>
            <person name="Lukacs Z."/>
            <person name="Mihaltcheva S."/>
            <person name="Morgado L.N."/>
            <person name="Niskanen T."/>
            <person name="Noordeloos M.E."/>
            <person name="Ohm R.A."/>
            <person name="Ortiz-Santana B."/>
            <person name="Ovrebo C."/>
            <person name="Racz N."/>
            <person name="Riley R."/>
            <person name="Savchenko A."/>
            <person name="Shiryaev A."/>
            <person name="Soop K."/>
            <person name="Spirin V."/>
            <person name="Szebenyi C."/>
            <person name="Tomsovsky M."/>
            <person name="Tulloss R.E."/>
            <person name="Uehling J."/>
            <person name="Grigoriev I.V."/>
            <person name="Vagvolgyi C."/>
            <person name="Papp T."/>
            <person name="Martin F.M."/>
            <person name="Miettinen O."/>
            <person name="Hibbett D.S."/>
            <person name="Nagy L.G."/>
        </authorList>
    </citation>
    <scope>NUCLEOTIDE SEQUENCE [LARGE SCALE GENOMIC DNA]</scope>
    <source>
        <strain evidence="2 3">CBS 121175</strain>
    </source>
</reference>
<dbReference type="OrthoDB" id="9991317at2759"/>
<protein>
    <recommendedName>
        <fullName evidence="1">CHAT domain-containing protein</fullName>
    </recommendedName>
</protein>
<dbReference type="Proteomes" id="UP000307440">
    <property type="component" value="Unassembled WGS sequence"/>
</dbReference>
<proteinExistence type="predicted"/>
<gene>
    <name evidence="2" type="ORF">FA15DRAFT_714746</name>
</gene>
<evidence type="ECO:0000259" key="1">
    <source>
        <dbReference type="Pfam" id="PF12770"/>
    </source>
</evidence>
<sequence>MSRIIYPPNQRLIIICLSGGKLTMKKIIRECQTSAPSFAFLSACQTAMNDEDRPDESLNLTATMMFAGFRSVIGTMCSIHDADTPIVADVFYRYLFCRGEEMDPVITDAAKGLSLAVRELRDQGKHFGRWVPFVHFGL</sequence>
<feature type="domain" description="CHAT" evidence="1">
    <location>
        <begin position="10"/>
        <end position="137"/>
    </location>
</feature>